<dbReference type="InterPro" id="IPR004158">
    <property type="entry name" value="DUF247_pln"/>
</dbReference>
<keyword evidence="1" id="KW-1133">Transmembrane helix</keyword>
<proteinExistence type="predicted"/>
<dbReference type="PANTHER" id="PTHR31170:SF18">
    <property type="entry name" value="(WILD MALAYSIAN BANANA) HYPOTHETICAL PROTEIN"/>
    <property type="match status" value="1"/>
</dbReference>
<evidence type="ECO:0000256" key="1">
    <source>
        <dbReference type="SAM" id="Phobius"/>
    </source>
</evidence>
<dbReference type="AlphaFoldDB" id="A0A0A9GLD3"/>
<feature type="transmembrane region" description="Helical" evidence="1">
    <location>
        <begin position="60"/>
        <end position="87"/>
    </location>
</feature>
<dbReference type="Pfam" id="PF03140">
    <property type="entry name" value="DUF247"/>
    <property type="match status" value="1"/>
</dbReference>
<name>A0A0A9GLD3_ARUDO</name>
<reference evidence="2" key="2">
    <citation type="journal article" date="2015" name="Data Brief">
        <title>Shoot transcriptome of the giant reed, Arundo donax.</title>
        <authorList>
            <person name="Barrero R.A."/>
            <person name="Guerrero F.D."/>
            <person name="Moolhuijzen P."/>
            <person name="Goolsby J.A."/>
            <person name="Tidwell J."/>
            <person name="Bellgard S.E."/>
            <person name="Bellgard M.I."/>
        </authorList>
    </citation>
    <scope>NUCLEOTIDE SEQUENCE</scope>
    <source>
        <tissue evidence="2">Shoot tissue taken approximately 20 cm above the soil surface</tissue>
    </source>
</reference>
<protein>
    <submittedName>
        <fullName evidence="2">Uncharacterized protein</fullName>
    </submittedName>
</protein>
<keyword evidence="1" id="KW-0472">Membrane</keyword>
<sequence>MLDNDSEVSQLFTRLSKQMVFYADKHYYLKSLGHELEAHYQNRLNRWMAWRWLNHCSNPWLVLAVLAAAVMLLCTVVQTIFTVLPYVDPSE</sequence>
<organism evidence="2">
    <name type="scientific">Arundo donax</name>
    <name type="common">Giant reed</name>
    <name type="synonym">Donax arundinaceus</name>
    <dbReference type="NCBI Taxonomy" id="35708"/>
    <lineage>
        <taxon>Eukaryota</taxon>
        <taxon>Viridiplantae</taxon>
        <taxon>Streptophyta</taxon>
        <taxon>Embryophyta</taxon>
        <taxon>Tracheophyta</taxon>
        <taxon>Spermatophyta</taxon>
        <taxon>Magnoliopsida</taxon>
        <taxon>Liliopsida</taxon>
        <taxon>Poales</taxon>
        <taxon>Poaceae</taxon>
        <taxon>PACMAD clade</taxon>
        <taxon>Arundinoideae</taxon>
        <taxon>Arundineae</taxon>
        <taxon>Arundo</taxon>
    </lineage>
</organism>
<dbReference type="PANTHER" id="PTHR31170">
    <property type="entry name" value="BNAC04G53230D PROTEIN"/>
    <property type="match status" value="1"/>
</dbReference>
<accession>A0A0A9GLD3</accession>
<evidence type="ECO:0000313" key="2">
    <source>
        <dbReference type="EMBL" id="JAE25297.1"/>
    </source>
</evidence>
<keyword evidence="1" id="KW-0812">Transmembrane</keyword>
<dbReference type="EMBL" id="GBRH01172599">
    <property type="protein sequence ID" value="JAE25297.1"/>
    <property type="molecule type" value="Transcribed_RNA"/>
</dbReference>
<reference evidence="2" key="1">
    <citation type="submission" date="2014-09" db="EMBL/GenBank/DDBJ databases">
        <authorList>
            <person name="Magalhaes I.L.F."/>
            <person name="Oliveira U."/>
            <person name="Santos F.R."/>
            <person name="Vidigal T.H.D.A."/>
            <person name="Brescovit A.D."/>
            <person name="Santos A.J."/>
        </authorList>
    </citation>
    <scope>NUCLEOTIDE SEQUENCE</scope>
    <source>
        <tissue evidence="2">Shoot tissue taken approximately 20 cm above the soil surface</tissue>
    </source>
</reference>